<organism evidence="2 3">
    <name type="scientific">Colletotrichum fructicola (strain Nara gc5)</name>
    <name type="common">Anthracnose fungus</name>
    <name type="synonym">Colletotrichum gloeosporioides (strain Nara gc5)</name>
    <dbReference type="NCBI Taxonomy" id="1213859"/>
    <lineage>
        <taxon>Eukaryota</taxon>
        <taxon>Fungi</taxon>
        <taxon>Dikarya</taxon>
        <taxon>Ascomycota</taxon>
        <taxon>Pezizomycotina</taxon>
        <taxon>Sordariomycetes</taxon>
        <taxon>Hypocreomycetidae</taxon>
        <taxon>Glomerellales</taxon>
        <taxon>Glomerellaceae</taxon>
        <taxon>Colletotrichum</taxon>
        <taxon>Colletotrichum gloeosporioides species complex</taxon>
    </lineage>
</organism>
<dbReference type="Proteomes" id="UP000011096">
    <property type="component" value="Unassembled WGS sequence"/>
</dbReference>
<evidence type="ECO:0000313" key="2">
    <source>
        <dbReference type="EMBL" id="KAF4482991.1"/>
    </source>
</evidence>
<dbReference type="AlphaFoldDB" id="A0A7J6J324"/>
<feature type="region of interest" description="Disordered" evidence="1">
    <location>
        <begin position="47"/>
        <end position="80"/>
    </location>
</feature>
<reference evidence="2 3" key="1">
    <citation type="submission" date="2012-08" db="EMBL/GenBank/DDBJ databases">
        <authorList>
            <person name="Gan P.H.P."/>
            <person name="Ikeda K."/>
            <person name="Irieda H."/>
            <person name="Narusaka M."/>
            <person name="O'Connell R.J."/>
            <person name="Narusaka Y."/>
            <person name="Takano Y."/>
            <person name="Kubo Y."/>
            <person name="Shirasu K."/>
        </authorList>
    </citation>
    <scope>NUCLEOTIDE SEQUENCE [LARGE SCALE GENOMIC DNA]</scope>
    <source>
        <strain evidence="2 3">Nara gc5</strain>
    </source>
</reference>
<sequence length="80" mass="8509">MLRTGPGHLRVVDGIVAGSSLHFINRSVNQSTSLSLIALPRPRFRPSSFAHPDAAHGESLSLDPAPRQKTDTLVQASPVA</sequence>
<gene>
    <name evidence="2" type="ORF">CGGC5_v009390</name>
</gene>
<protein>
    <submittedName>
        <fullName evidence="2">Uncharacterized protein</fullName>
    </submittedName>
</protein>
<dbReference type="EMBL" id="ANPB02000005">
    <property type="protein sequence ID" value="KAF4482991.1"/>
    <property type="molecule type" value="Genomic_DNA"/>
</dbReference>
<accession>A0A7J6J324</accession>
<name>A0A7J6J324_COLFN</name>
<proteinExistence type="predicted"/>
<evidence type="ECO:0000256" key="1">
    <source>
        <dbReference type="SAM" id="MobiDB-lite"/>
    </source>
</evidence>
<comment type="caution">
    <text evidence="2">The sequence shown here is derived from an EMBL/GenBank/DDBJ whole genome shotgun (WGS) entry which is preliminary data.</text>
</comment>
<keyword evidence="3" id="KW-1185">Reference proteome</keyword>
<feature type="compositionally biased region" description="Polar residues" evidence="1">
    <location>
        <begin position="71"/>
        <end position="80"/>
    </location>
</feature>
<dbReference type="GeneID" id="90980032"/>
<reference evidence="2 3" key="2">
    <citation type="submission" date="2020-04" db="EMBL/GenBank/DDBJ databases">
        <title>Genome sequencing and assembly of multiple isolates from the Colletotrichum gloeosporioides species complex.</title>
        <authorList>
            <person name="Gan P."/>
            <person name="Shirasu K."/>
        </authorList>
    </citation>
    <scope>NUCLEOTIDE SEQUENCE [LARGE SCALE GENOMIC DNA]</scope>
    <source>
        <strain evidence="2 3">Nara gc5</strain>
    </source>
</reference>
<dbReference type="RefSeq" id="XP_066008526.1">
    <property type="nucleotide sequence ID" value="XM_066152164.1"/>
</dbReference>
<dbReference type="InParanoid" id="A0A7J6J324"/>
<evidence type="ECO:0000313" key="3">
    <source>
        <dbReference type="Proteomes" id="UP000011096"/>
    </source>
</evidence>